<evidence type="ECO:0000313" key="8">
    <source>
        <dbReference type="EMBL" id="KAJ9141978.1"/>
    </source>
</evidence>
<comment type="subcellular location">
    <subcellularLocation>
        <location evidence="1">Nucleus</location>
    </subcellularLocation>
</comment>
<comment type="caution">
    <text evidence="8">The sequence shown here is derived from an EMBL/GenBank/DDBJ whole genome shotgun (WGS) entry which is preliminary data.</text>
</comment>
<dbReference type="GO" id="GO:0006397">
    <property type="term" value="P:mRNA processing"/>
    <property type="evidence" value="ECO:0007669"/>
    <property type="project" value="UniProtKB-KW"/>
</dbReference>
<evidence type="ECO:0000259" key="7">
    <source>
        <dbReference type="Pfam" id="PF20636"/>
    </source>
</evidence>
<dbReference type="GO" id="GO:0005634">
    <property type="term" value="C:nucleus"/>
    <property type="evidence" value="ECO:0007669"/>
    <property type="project" value="UniProtKB-SubCell"/>
</dbReference>
<keyword evidence="5" id="KW-0539">Nucleus</keyword>
<feature type="domain" description="Survival Motor Neuron Gemin2-binding" evidence="7">
    <location>
        <begin position="10"/>
        <end position="34"/>
    </location>
</feature>
<dbReference type="Proteomes" id="UP001174694">
    <property type="component" value="Unassembled WGS sequence"/>
</dbReference>
<evidence type="ECO:0000256" key="3">
    <source>
        <dbReference type="ARBA" id="ARBA00022664"/>
    </source>
</evidence>
<dbReference type="InterPro" id="IPR049481">
    <property type="entry name" value="SMN_G2-BD"/>
</dbReference>
<proteinExistence type="inferred from homology"/>
<sequence length="165" mass="18066">MDYRADEMTHDDIWDDSVLIESWNQALDEYKKYHSIHAHGGRIEDLSEAIQTRQIAKPETSESGTPIAGGRRQGESSTQQGDETVAEAGSTDAGEDGAAATVNGGSADSGHGRVSQSVAPPPQALLGSIRDEGMKRLLMSWYYAGYYTGLYEGQQKQERQHHQPE</sequence>
<evidence type="ECO:0000256" key="1">
    <source>
        <dbReference type="ARBA" id="ARBA00004123"/>
    </source>
</evidence>
<dbReference type="CDD" id="cd22852">
    <property type="entry name" value="SMN_C"/>
    <property type="match status" value="1"/>
</dbReference>
<dbReference type="InterPro" id="IPR040424">
    <property type="entry name" value="Smn1"/>
</dbReference>
<dbReference type="Pfam" id="PF20636">
    <property type="entry name" value="SMN_G2-BD"/>
    <property type="match status" value="1"/>
</dbReference>
<dbReference type="PANTHER" id="PTHR39267">
    <property type="entry name" value="SURVIVAL MOTOR NEURON-LIKE PROTEIN 1"/>
    <property type="match status" value="1"/>
</dbReference>
<keyword evidence="9" id="KW-1185">Reference proteome</keyword>
<accession>A0AA38RMR1</accession>
<feature type="region of interest" description="Disordered" evidence="6">
    <location>
        <begin position="51"/>
        <end position="126"/>
    </location>
</feature>
<gene>
    <name evidence="8" type="ORF">NKR23_g7555</name>
</gene>
<dbReference type="AlphaFoldDB" id="A0AA38RMR1"/>
<organism evidence="8 9">
    <name type="scientific">Pleurostoma richardsiae</name>
    <dbReference type="NCBI Taxonomy" id="41990"/>
    <lineage>
        <taxon>Eukaryota</taxon>
        <taxon>Fungi</taxon>
        <taxon>Dikarya</taxon>
        <taxon>Ascomycota</taxon>
        <taxon>Pezizomycotina</taxon>
        <taxon>Sordariomycetes</taxon>
        <taxon>Sordariomycetidae</taxon>
        <taxon>Calosphaeriales</taxon>
        <taxon>Pleurostomataceae</taxon>
        <taxon>Pleurostoma</taxon>
    </lineage>
</organism>
<evidence type="ECO:0000256" key="4">
    <source>
        <dbReference type="ARBA" id="ARBA00023187"/>
    </source>
</evidence>
<evidence type="ECO:0000256" key="5">
    <source>
        <dbReference type="ARBA" id="ARBA00023242"/>
    </source>
</evidence>
<keyword evidence="3" id="KW-0507">mRNA processing</keyword>
<comment type="similarity">
    <text evidence="2">Belongs to the SMN family.</text>
</comment>
<dbReference type="PANTHER" id="PTHR39267:SF1">
    <property type="entry name" value="SURVIVAL MOTOR NEURON PROTEIN"/>
    <property type="match status" value="1"/>
</dbReference>
<evidence type="ECO:0000256" key="6">
    <source>
        <dbReference type="SAM" id="MobiDB-lite"/>
    </source>
</evidence>
<protein>
    <recommendedName>
        <fullName evidence="7">Survival Motor Neuron Gemin2-binding domain-containing protein</fullName>
    </recommendedName>
</protein>
<keyword evidence="4" id="KW-0508">mRNA splicing</keyword>
<name>A0AA38RMR1_9PEZI</name>
<reference evidence="8" key="1">
    <citation type="submission" date="2022-07" db="EMBL/GenBank/DDBJ databases">
        <title>Fungi with potential for degradation of polypropylene.</title>
        <authorList>
            <person name="Gostincar C."/>
        </authorList>
    </citation>
    <scope>NUCLEOTIDE SEQUENCE</scope>
    <source>
        <strain evidence="8">EXF-13308</strain>
    </source>
</reference>
<evidence type="ECO:0000256" key="2">
    <source>
        <dbReference type="ARBA" id="ARBA00005371"/>
    </source>
</evidence>
<dbReference type="EMBL" id="JANBVO010000024">
    <property type="protein sequence ID" value="KAJ9141978.1"/>
    <property type="molecule type" value="Genomic_DNA"/>
</dbReference>
<dbReference type="InterPro" id="IPR047313">
    <property type="entry name" value="SMN_C"/>
</dbReference>
<evidence type="ECO:0000313" key="9">
    <source>
        <dbReference type="Proteomes" id="UP001174694"/>
    </source>
</evidence>
<dbReference type="GO" id="GO:0008380">
    <property type="term" value="P:RNA splicing"/>
    <property type="evidence" value="ECO:0007669"/>
    <property type="project" value="UniProtKB-KW"/>
</dbReference>
<dbReference type="CDD" id="cd22851">
    <property type="entry name" value="SMN_N"/>
    <property type="match status" value="1"/>
</dbReference>